<evidence type="ECO:0000313" key="1">
    <source>
        <dbReference type="EMBL" id="RNF68535.1"/>
    </source>
</evidence>
<organism evidence="1">
    <name type="scientific">Acidithiobacillus sulfuriphilus</name>
    <dbReference type="NCBI Taxonomy" id="1867749"/>
    <lineage>
        <taxon>Bacteria</taxon>
        <taxon>Pseudomonadati</taxon>
        <taxon>Pseudomonadota</taxon>
        <taxon>Acidithiobacillia</taxon>
        <taxon>Acidithiobacillales</taxon>
        <taxon>Acidithiobacillaceae</taxon>
        <taxon>Acidithiobacillus</taxon>
    </lineage>
</organism>
<accession>A0A3M8RJK3</accession>
<comment type="caution">
    <text evidence="1">The sequence shown here is derived from an EMBL/GenBank/DDBJ whole genome shotgun (WGS) entry which is preliminary data.</text>
</comment>
<protein>
    <submittedName>
        <fullName evidence="1">Uncharacterized protein</fullName>
    </submittedName>
</protein>
<reference evidence="1" key="1">
    <citation type="submission" date="2018-10" db="EMBL/GenBank/DDBJ databases">
        <title>Acidithiobacillus sulfuriphilus sp. nov.: an extremely acidophilic sulfur-oxidizing chemolithotroph isolated from a neutral pH environment.</title>
        <authorList>
            <person name="Falagan C."/>
            <person name="Moya-Beltran A."/>
            <person name="Quatrini R."/>
            <person name="Johnson D.B."/>
        </authorList>
    </citation>
    <scope>NUCLEOTIDE SEQUENCE [LARGE SCALE GENOMIC DNA]</scope>
    <source>
        <strain evidence="1">CJ-2</strain>
    </source>
</reference>
<dbReference type="EMBL" id="RIZI01000119">
    <property type="protein sequence ID" value="RNF68535.1"/>
    <property type="molecule type" value="Genomic_DNA"/>
</dbReference>
<dbReference type="RefSeq" id="WP_123102016.1">
    <property type="nucleotide sequence ID" value="NZ_CP127527.1"/>
</dbReference>
<proteinExistence type="predicted"/>
<name>A0A3M8RJK3_9PROT</name>
<sequence>MCPLLKLLYPTAKGQVGEWRVRSAISGLGAAQLPGGIRRMIRQISRFAVAGVASFWVDANCVPVLLADPWHRDLSTVCCM</sequence>
<gene>
    <name evidence="1" type="ORF">EC580_02890</name>
</gene>
<dbReference type="AlphaFoldDB" id="A0A3M8RJK3"/>